<feature type="compositionally biased region" description="Low complexity" evidence="2">
    <location>
        <begin position="776"/>
        <end position="787"/>
    </location>
</feature>
<feature type="region of interest" description="Disordered" evidence="2">
    <location>
        <begin position="411"/>
        <end position="433"/>
    </location>
</feature>
<evidence type="ECO:0000256" key="1">
    <source>
        <dbReference type="SAM" id="Coils"/>
    </source>
</evidence>
<keyword evidence="4" id="KW-1185">Reference proteome</keyword>
<feature type="compositionally biased region" description="Polar residues" evidence="2">
    <location>
        <begin position="761"/>
        <end position="775"/>
    </location>
</feature>
<feature type="compositionally biased region" description="Low complexity" evidence="2">
    <location>
        <begin position="813"/>
        <end position="824"/>
    </location>
</feature>
<name>A0ABD0J514_9CAEN</name>
<dbReference type="PANTHER" id="PTHR31027:SF2">
    <property type="entry name" value="LEBERCILIN DOMAIN-CONTAINING PROTEIN"/>
    <property type="match status" value="1"/>
</dbReference>
<sequence>MSEQLEEDDDCKDLSDLWRLRVPSKIKKKFEDELETVRTAIRATAQELESLKASENETLMSEELKGLRADRIAVIDHRKQVDSDLQKLNKEKIPVMARNLSRLEPTLYYKNDDRINEAIRRLEYNIQVQNFRLSEEKKIVAEIDRLRRSKKTLVWYQALKQEMAELRNEQRRLREERDHYFRRLTELNKREDAIKRDSYRRRVQADKLKKELDSMYESKRQLIANYRKQREDHHDDTEKRRHEERDDEKADEKREMYAILSLEENFPPQKLPFGDEICLCNTLIHYLNRFVSNTDLDPNPPEVRVTFAEPSDSAPVSKEESAGQGNLYRLNLHSSVGLFQPVAPLNWMMVKRITHTPEVLSQFSQLNLQAPASAGEVLASLEQLNARKLYYEREAEVRSEAELSVTESAIHEMSRQASHTESSDEVTESNPGDSVVEQLLERADLRDNAAEGQTPDKLALPEWDCFRNWHSAKEKQPSDAETLTPPSDLDEPQPRTRSEGSDSTPPSSSTVEGACGGVEGSTAIHHGQTDAEKTDPGAAGTETARVPSTKSETLAVPTDPVANTRAGGRWPSYAEICAPSNQKVVNMSSIGCGDSEHANSRSEGSKSIPPSSSALEGACGGMAGSTGGSDAEQGLHRGWSDTEKTNSDLGTETAGMPSTKTETLALPTEPFSEAGVGGHRPSYAKVCALSNKNTGSIGGTEEEHANSQSQCATYNPLSPRFAMQNPASPRFATQNPASPQLAAQNPTSPWCGTENPKSPWFATQNPLSPRLTVQNPTSPRQRPTSPRFATQNPTSPRFAKQNPLSPRLTVQNPTSPRQRPTSPRFATQNPTPPRFATQNPTSPRFATQNPISPQFATQNPTPPRFAMRNPTSPRFATQNPASPRFATQNPTSPRFATQNPTSPRFAIRNPTSPRFATQNPTSPRFAT</sequence>
<dbReference type="InterPro" id="IPR039604">
    <property type="entry name" value="Bfr1"/>
</dbReference>
<evidence type="ECO:0000256" key="2">
    <source>
        <dbReference type="SAM" id="MobiDB-lite"/>
    </source>
</evidence>
<feature type="compositionally biased region" description="Polar residues" evidence="2">
    <location>
        <begin position="706"/>
        <end position="716"/>
    </location>
</feature>
<organism evidence="3 4">
    <name type="scientific">Batillaria attramentaria</name>
    <dbReference type="NCBI Taxonomy" id="370345"/>
    <lineage>
        <taxon>Eukaryota</taxon>
        <taxon>Metazoa</taxon>
        <taxon>Spiralia</taxon>
        <taxon>Lophotrochozoa</taxon>
        <taxon>Mollusca</taxon>
        <taxon>Gastropoda</taxon>
        <taxon>Caenogastropoda</taxon>
        <taxon>Sorbeoconcha</taxon>
        <taxon>Cerithioidea</taxon>
        <taxon>Batillariidae</taxon>
        <taxon>Batillaria</taxon>
    </lineage>
</organism>
<feature type="coiled-coil region" evidence="1">
    <location>
        <begin position="27"/>
        <end position="54"/>
    </location>
</feature>
<reference evidence="3 4" key="1">
    <citation type="journal article" date="2023" name="Sci. Data">
        <title>Genome assembly of the Korean intertidal mud-creeper Batillaria attramentaria.</title>
        <authorList>
            <person name="Patra A.K."/>
            <person name="Ho P.T."/>
            <person name="Jun S."/>
            <person name="Lee S.J."/>
            <person name="Kim Y."/>
            <person name="Won Y.J."/>
        </authorList>
    </citation>
    <scope>NUCLEOTIDE SEQUENCE [LARGE SCALE GENOMIC DNA]</scope>
    <source>
        <strain evidence="3">Wonlab-2016</strain>
    </source>
</reference>
<proteinExistence type="predicted"/>
<feature type="compositionally biased region" description="Polar residues" evidence="2">
    <location>
        <begin position="909"/>
        <end position="927"/>
    </location>
</feature>
<feature type="compositionally biased region" description="Polar residues" evidence="2">
    <location>
        <begin position="725"/>
        <end position="750"/>
    </location>
</feature>
<feature type="compositionally biased region" description="Polar residues" evidence="2">
    <location>
        <begin position="836"/>
        <end position="859"/>
    </location>
</feature>
<keyword evidence="1" id="KW-0175">Coiled coil</keyword>
<feature type="compositionally biased region" description="Polar residues" evidence="2">
    <location>
        <begin position="802"/>
        <end position="812"/>
    </location>
</feature>
<feature type="compositionally biased region" description="Gly residues" evidence="2">
    <location>
        <begin position="618"/>
        <end position="627"/>
    </location>
</feature>
<evidence type="ECO:0000313" key="4">
    <source>
        <dbReference type="Proteomes" id="UP001519460"/>
    </source>
</evidence>
<feature type="compositionally biased region" description="Low complexity" evidence="2">
    <location>
        <begin position="501"/>
        <end position="510"/>
    </location>
</feature>
<dbReference type="EMBL" id="JACVVK020000636">
    <property type="protein sequence ID" value="KAK7461556.1"/>
    <property type="molecule type" value="Genomic_DNA"/>
</dbReference>
<feature type="compositionally biased region" description="Basic and acidic residues" evidence="2">
    <location>
        <begin position="594"/>
        <end position="604"/>
    </location>
</feature>
<feature type="compositionally biased region" description="Basic and acidic residues" evidence="2">
    <location>
        <begin position="633"/>
        <end position="646"/>
    </location>
</feature>
<accession>A0ABD0J514</accession>
<protein>
    <submittedName>
        <fullName evidence="3">Uncharacterized protein</fullName>
    </submittedName>
</protein>
<dbReference type="Proteomes" id="UP001519460">
    <property type="component" value="Unassembled WGS sequence"/>
</dbReference>
<evidence type="ECO:0000313" key="3">
    <source>
        <dbReference type="EMBL" id="KAK7461556.1"/>
    </source>
</evidence>
<feature type="region of interest" description="Disordered" evidence="2">
    <location>
        <begin position="586"/>
        <end position="927"/>
    </location>
</feature>
<dbReference type="AlphaFoldDB" id="A0ABD0J514"/>
<feature type="region of interest" description="Disordered" evidence="2">
    <location>
        <begin position="471"/>
        <end position="571"/>
    </location>
</feature>
<dbReference type="PANTHER" id="PTHR31027">
    <property type="entry name" value="NUCLEAR SEGREGATION PROTEIN BFR1"/>
    <property type="match status" value="1"/>
</dbReference>
<gene>
    <name evidence="3" type="ORF">BaRGS_00038702</name>
</gene>
<feature type="compositionally biased region" description="Basic and acidic residues" evidence="2">
    <location>
        <begin position="228"/>
        <end position="252"/>
    </location>
</feature>
<comment type="caution">
    <text evidence="3">The sequence shown here is derived from an EMBL/GenBank/DDBJ whole genome shotgun (WGS) entry which is preliminary data.</text>
</comment>
<feature type="compositionally biased region" description="Polar residues" evidence="2">
    <location>
        <begin position="869"/>
        <end position="902"/>
    </location>
</feature>
<feature type="region of interest" description="Disordered" evidence="2">
    <location>
        <begin position="225"/>
        <end position="252"/>
    </location>
</feature>